<feature type="domain" description="RRM" evidence="4">
    <location>
        <begin position="94"/>
        <end position="171"/>
    </location>
</feature>
<dbReference type="Proteomes" id="UP000515163">
    <property type="component" value="Unplaced"/>
</dbReference>
<dbReference type="InterPro" id="IPR000504">
    <property type="entry name" value="RRM_dom"/>
</dbReference>
<feature type="region of interest" description="Disordered" evidence="3">
    <location>
        <begin position="26"/>
        <end position="86"/>
    </location>
</feature>
<feature type="compositionally biased region" description="Basic and acidic residues" evidence="3">
    <location>
        <begin position="36"/>
        <end position="73"/>
    </location>
</feature>
<evidence type="ECO:0000313" key="6">
    <source>
        <dbReference type="RefSeq" id="XP_031563913.1"/>
    </source>
</evidence>
<dbReference type="GO" id="GO:1990904">
    <property type="term" value="C:ribonucleoprotein complex"/>
    <property type="evidence" value="ECO:0007669"/>
    <property type="project" value="TreeGrafter"/>
</dbReference>
<feature type="domain" description="RRM" evidence="4">
    <location>
        <begin position="232"/>
        <end position="309"/>
    </location>
</feature>
<keyword evidence="5" id="KW-1185">Reference proteome</keyword>
<dbReference type="GO" id="GO:0005634">
    <property type="term" value="C:nucleus"/>
    <property type="evidence" value="ECO:0007669"/>
    <property type="project" value="TreeGrafter"/>
</dbReference>
<evidence type="ECO:0000256" key="2">
    <source>
        <dbReference type="PROSITE-ProRule" id="PRU00176"/>
    </source>
</evidence>
<dbReference type="AlphaFoldDB" id="A0A6P8I7E7"/>
<dbReference type="PROSITE" id="PS50102">
    <property type="entry name" value="RRM"/>
    <property type="match status" value="2"/>
</dbReference>
<evidence type="ECO:0000256" key="3">
    <source>
        <dbReference type="SAM" id="MobiDB-lite"/>
    </source>
</evidence>
<evidence type="ECO:0000256" key="1">
    <source>
        <dbReference type="ARBA" id="ARBA00022884"/>
    </source>
</evidence>
<dbReference type="PANTHER" id="PTHR23003:SF3">
    <property type="entry name" value="FI21236P1-RELATED"/>
    <property type="match status" value="1"/>
</dbReference>
<name>A0A6P8I7E7_ACTTE</name>
<dbReference type="InterPro" id="IPR003954">
    <property type="entry name" value="RRM_euk-type"/>
</dbReference>
<dbReference type="InterPro" id="IPR012677">
    <property type="entry name" value="Nucleotide-bd_a/b_plait_sf"/>
</dbReference>
<dbReference type="GO" id="GO:0003729">
    <property type="term" value="F:mRNA binding"/>
    <property type="evidence" value="ECO:0007669"/>
    <property type="project" value="TreeGrafter"/>
</dbReference>
<evidence type="ECO:0000313" key="5">
    <source>
        <dbReference type="Proteomes" id="UP000515163"/>
    </source>
</evidence>
<dbReference type="GO" id="GO:0005737">
    <property type="term" value="C:cytoplasm"/>
    <property type="evidence" value="ECO:0007669"/>
    <property type="project" value="TreeGrafter"/>
</dbReference>
<dbReference type="PANTHER" id="PTHR23003">
    <property type="entry name" value="RNA RECOGNITION MOTIF RRM DOMAIN CONTAINING PROTEIN"/>
    <property type="match status" value="1"/>
</dbReference>
<evidence type="ECO:0000259" key="4">
    <source>
        <dbReference type="PROSITE" id="PS50102"/>
    </source>
</evidence>
<dbReference type="GeneID" id="116299396"/>
<organism evidence="5 6">
    <name type="scientific">Actinia tenebrosa</name>
    <name type="common">Australian red waratah sea anemone</name>
    <dbReference type="NCBI Taxonomy" id="6105"/>
    <lineage>
        <taxon>Eukaryota</taxon>
        <taxon>Metazoa</taxon>
        <taxon>Cnidaria</taxon>
        <taxon>Anthozoa</taxon>
        <taxon>Hexacorallia</taxon>
        <taxon>Actiniaria</taxon>
        <taxon>Actiniidae</taxon>
        <taxon>Actinia</taxon>
    </lineage>
</organism>
<dbReference type="SUPFAM" id="SSF54928">
    <property type="entry name" value="RNA-binding domain, RBD"/>
    <property type="match status" value="2"/>
</dbReference>
<dbReference type="InterPro" id="IPR050374">
    <property type="entry name" value="RRT5_SRSF_SR"/>
</dbReference>
<dbReference type="Pfam" id="PF00076">
    <property type="entry name" value="RRM_1"/>
    <property type="match status" value="2"/>
</dbReference>
<accession>A0A6P8I7E7</accession>
<gene>
    <name evidence="6" type="primary">LOC116299396</name>
</gene>
<dbReference type="InterPro" id="IPR035979">
    <property type="entry name" value="RBD_domain_sf"/>
</dbReference>
<protein>
    <submittedName>
        <fullName evidence="6">Myelin expression factor 2-like isoform X2</fullName>
    </submittedName>
</protein>
<dbReference type="FunFam" id="3.30.70.330:FF:000034">
    <property type="entry name" value="heterogeneous nuclear ribonucleoprotein M isoform X1"/>
    <property type="match status" value="1"/>
</dbReference>
<sequence>MADQTTEHQLPLGMTYSTAYSLGIEATPTYTATNDTETREQREESKDSDQEESEGRRRGGFERDLRSDRENRRFTPYSTSRSKGRVSSSALKDYRVYVSNIPYNVRWQDLKDYMKKVGEVSFVEIFEDEKGRSKGCGVVEFREKEDAQKAITQYNGQDFQGRPLQVREDRVEEDSRMHRSRLRGNTIAQSSQQTTSNALQGLQGLPGLGGLPALLGLGNTGSMANKNDPSACTVFVSNLDFRVNWQKLKDAFKAAGNVVRANVKEDDNHKSKGYGTVQFETPTEAMNAVMLLNGQMIMDRTVTVRMDRNATQGGSRGSSQASVNPLAATGSQVAILNLLQSLQGLTALAQLGNLGGNLGNTNLGNLGNLGSTTANQSYGGMSAMPSTSSAGSASAMGMDTANLAALSNLSGMMNQLGSTTATSNYGTTNYGTTSYGMGVGGSTQSDSSSGKQIFVRNI</sequence>
<proteinExistence type="predicted"/>
<dbReference type="SMART" id="SM00360">
    <property type="entry name" value="RRM"/>
    <property type="match status" value="2"/>
</dbReference>
<keyword evidence="1 2" id="KW-0694">RNA-binding</keyword>
<dbReference type="Gene3D" id="3.30.70.330">
    <property type="match status" value="2"/>
</dbReference>
<dbReference type="OrthoDB" id="610462at2759"/>
<dbReference type="SMART" id="SM00361">
    <property type="entry name" value="RRM_1"/>
    <property type="match status" value="2"/>
</dbReference>
<dbReference type="RefSeq" id="XP_031563913.1">
    <property type="nucleotide sequence ID" value="XM_031708053.1"/>
</dbReference>
<reference evidence="6" key="1">
    <citation type="submission" date="2025-08" db="UniProtKB">
        <authorList>
            <consortium name="RefSeq"/>
        </authorList>
    </citation>
    <scope>IDENTIFICATION</scope>
    <source>
        <tissue evidence="6">Tentacle</tissue>
    </source>
</reference>